<evidence type="ECO:0000256" key="6">
    <source>
        <dbReference type="SAM" id="MobiDB-lite"/>
    </source>
</evidence>
<dbReference type="GO" id="GO:0005783">
    <property type="term" value="C:endoplasmic reticulum"/>
    <property type="evidence" value="ECO:0007669"/>
    <property type="project" value="TreeGrafter"/>
</dbReference>
<dbReference type="AlphaFoldDB" id="A0A6U0TVS1"/>
<feature type="domain" description="Fe2OG dioxygenase" evidence="7">
    <location>
        <begin position="186"/>
        <end position="297"/>
    </location>
</feature>
<dbReference type="SMART" id="SM00702">
    <property type="entry name" value="P4Hc"/>
    <property type="match status" value="1"/>
</dbReference>
<dbReference type="GO" id="GO:0005506">
    <property type="term" value="F:iron ion binding"/>
    <property type="evidence" value="ECO:0007669"/>
    <property type="project" value="InterPro"/>
</dbReference>
<name>A0A6U0TVS1_9STRA</name>
<proteinExistence type="predicted"/>
<evidence type="ECO:0000256" key="2">
    <source>
        <dbReference type="ARBA" id="ARBA00022723"/>
    </source>
</evidence>
<comment type="cofactor">
    <cofactor evidence="1">
        <name>L-ascorbate</name>
        <dbReference type="ChEBI" id="CHEBI:38290"/>
    </cofactor>
</comment>
<dbReference type="EMBL" id="HBHI01030247">
    <property type="protein sequence ID" value="CAD9701574.1"/>
    <property type="molecule type" value="Transcribed_RNA"/>
</dbReference>
<protein>
    <recommendedName>
        <fullName evidence="7">Fe2OG dioxygenase domain-containing protein</fullName>
    </recommendedName>
</protein>
<keyword evidence="2" id="KW-0479">Metal-binding</keyword>
<organism evidence="9">
    <name type="scientific">Eucampia antarctica</name>
    <dbReference type="NCBI Taxonomy" id="49252"/>
    <lineage>
        <taxon>Eukaryota</taxon>
        <taxon>Sar</taxon>
        <taxon>Stramenopiles</taxon>
        <taxon>Ochrophyta</taxon>
        <taxon>Bacillariophyta</taxon>
        <taxon>Mediophyceae</taxon>
        <taxon>Biddulphiophycidae</taxon>
        <taxon>Hemiaulales</taxon>
        <taxon>Hemiaulaceae</taxon>
        <taxon>Eucampia</taxon>
    </lineage>
</organism>
<accession>A0A6U0TVS1</accession>
<dbReference type="PANTHER" id="PTHR10869:SF229">
    <property type="entry name" value="PROLYL 4-HYDROXYLASE ALPHA SUBUNIT DOMAIN-CONTAINING PROTEIN"/>
    <property type="match status" value="1"/>
</dbReference>
<evidence type="ECO:0000259" key="7">
    <source>
        <dbReference type="PROSITE" id="PS51471"/>
    </source>
</evidence>
<dbReference type="PANTHER" id="PTHR10869">
    <property type="entry name" value="PROLYL 4-HYDROXYLASE ALPHA SUBUNIT"/>
    <property type="match status" value="1"/>
</dbReference>
<evidence type="ECO:0000313" key="9">
    <source>
        <dbReference type="EMBL" id="CAD9701577.1"/>
    </source>
</evidence>
<gene>
    <name evidence="8" type="ORF">EANT1437_LOCUS15529</name>
    <name evidence="9" type="ORF">EANT1437_LOCUS15530</name>
</gene>
<feature type="region of interest" description="Disordered" evidence="6">
    <location>
        <begin position="312"/>
        <end position="359"/>
    </location>
</feature>
<keyword evidence="5" id="KW-0408">Iron</keyword>
<dbReference type="EMBL" id="HBHI01030248">
    <property type="protein sequence ID" value="CAD9701577.1"/>
    <property type="molecule type" value="Transcribed_RNA"/>
</dbReference>
<dbReference type="PROSITE" id="PS51471">
    <property type="entry name" value="FE2OG_OXY"/>
    <property type="match status" value="1"/>
</dbReference>
<feature type="compositionally biased region" description="Polar residues" evidence="6">
    <location>
        <begin position="332"/>
        <end position="359"/>
    </location>
</feature>
<sequence length="359" mass="39921">MGGASRPLVTTTALDDHPLSFQLNQSKNMRGDDDKCNDNDKIETNILNPFEQQSQSKQQQQQQQEFIPSHLENRLPVSLPVPLSHQHPILRPNGMRNIPVYNGVNPEYPGLRVVNQNPPIFAVDNFLTPAECDFLIYAAQDSLGPAPVVGKGSGEVSSSRSSSTCYLAREDLPGYIRKVTLLTGKPFQHCELPQVGRYLPTQQYLQHFDAFDLSSEDGRRFASNGGQRTITILVYLNDVSTGGNTVFPRLNIQVQPRRGMALVFFPATVDGTLDKMTLHAALPAVDVKYVSQVWIRQTNYDGVPSKRLFINNTNNNNHQQQSPLLQQQQSPFENSITSTTSHQGGIPSPSNIQPHLNHS</sequence>
<evidence type="ECO:0000256" key="5">
    <source>
        <dbReference type="ARBA" id="ARBA00023004"/>
    </source>
</evidence>
<dbReference type="GO" id="GO:0031418">
    <property type="term" value="F:L-ascorbic acid binding"/>
    <property type="evidence" value="ECO:0007669"/>
    <property type="project" value="InterPro"/>
</dbReference>
<keyword evidence="3" id="KW-0223">Dioxygenase</keyword>
<dbReference type="InterPro" id="IPR006620">
    <property type="entry name" value="Pro_4_hyd_alph"/>
</dbReference>
<evidence type="ECO:0000256" key="3">
    <source>
        <dbReference type="ARBA" id="ARBA00022964"/>
    </source>
</evidence>
<dbReference type="Pfam" id="PF13640">
    <property type="entry name" value="2OG-FeII_Oxy_3"/>
    <property type="match status" value="1"/>
</dbReference>
<dbReference type="InterPro" id="IPR044862">
    <property type="entry name" value="Pro_4_hyd_alph_FE2OG_OXY"/>
</dbReference>
<dbReference type="Gene3D" id="2.60.120.620">
    <property type="entry name" value="q2cbj1_9rhob like domain"/>
    <property type="match status" value="1"/>
</dbReference>
<dbReference type="GO" id="GO:0004656">
    <property type="term" value="F:procollagen-proline 4-dioxygenase activity"/>
    <property type="evidence" value="ECO:0007669"/>
    <property type="project" value="TreeGrafter"/>
</dbReference>
<evidence type="ECO:0000256" key="1">
    <source>
        <dbReference type="ARBA" id="ARBA00001961"/>
    </source>
</evidence>
<evidence type="ECO:0000313" key="8">
    <source>
        <dbReference type="EMBL" id="CAD9701574.1"/>
    </source>
</evidence>
<dbReference type="InterPro" id="IPR005123">
    <property type="entry name" value="Oxoglu/Fe-dep_dioxygenase_dom"/>
</dbReference>
<reference evidence="9" key="1">
    <citation type="submission" date="2021-01" db="EMBL/GenBank/DDBJ databases">
        <authorList>
            <person name="Corre E."/>
            <person name="Pelletier E."/>
            <person name="Niang G."/>
            <person name="Scheremetjew M."/>
            <person name="Finn R."/>
            <person name="Kale V."/>
            <person name="Holt S."/>
            <person name="Cochrane G."/>
            <person name="Meng A."/>
            <person name="Brown T."/>
            <person name="Cohen L."/>
        </authorList>
    </citation>
    <scope>NUCLEOTIDE SEQUENCE</scope>
    <source>
        <strain evidence="9">CCMP1452</strain>
    </source>
</reference>
<keyword evidence="4" id="KW-0560">Oxidoreductase</keyword>
<feature type="compositionally biased region" description="Low complexity" evidence="6">
    <location>
        <begin position="312"/>
        <end position="331"/>
    </location>
</feature>
<evidence type="ECO:0000256" key="4">
    <source>
        <dbReference type="ARBA" id="ARBA00023002"/>
    </source>
</evidence>
<dbReference type="InterPro" id="IPR045054">
    <property type="entry name" value="P4HA-like"/>
</dbReference>